<comment type="similarity">
    <text evidence="1">Belongs to the FLZ family.</text>
</comment>
<evidence type="ECO:0000259" key="6">
    <source>
        <dbReference type="PROSITE" id="PS51795"/>
    </source>
</evidence>
<organism evidence="7 8">
    <name type="scientific">Rhododendron griersonianum</name>
    <dbReference type="NCBI Taxonomy" id="479676"/>
    <lineage>
        <taxon>Eukaryota</taxon>
        <taxon>Viridiplantae</taxon>
        <taxon>Streptophyta</taxon>
        <taxon>Embryophyta</taxon>
        <taxon>Tracheophyta</taxon>
        <taxon>Spermatophyta</taxon>
        <taxon>Magnoliopsida</taxon>
        <taxon>eudicotyledons</taxon>
        <taxon>Gunneridae</taxon>
        <taxon>Pentapetalae</taxon>
        <taxon>asterids</taxon>
        <taxon>Ericales</taxon>
        <taxon>Ericaceae</taxon>
        <taxon>Ericoideae</taxon>
        <taxon>Rhodoreae</taxon>
        <taxon>Rhododendron</taxon>
    </lineage>
</organism>
<keyword evidence="2" id="KW-0479">Metal-binding</keyword>
<gene>
    <name evidence="7" type="ORF">RHGRI_020305</name>
</gene>
<keyword evidence="3" id="KW-0862">Zinc</keyword>
<keyword evidence="3" id="KW-0863">Zinc-finger</keyword>
<reference evidence="7" key="1">
    <citation type="submission" date="2020-08" db="EMBL/GenBank/DDBJ databases">
        <title>Plant Genome Project.</title>
        <authorList>
            <person name="Zhang R.-G."/>
        </authorList>
    </citation>
    <scope>NUCLEOTIDE SEQUENCE</scope>
    <source>
        <strain evidence="7">WSP0</strain>
        <tissue evidence="7">Leaf</tissue>
    </source>
</reference>
<dbReference type="GO" id="GO:0008270">
    <property type="term" value="F:zinc ion binding"/>
    <property type="evidence" value="ECO:0007669"/>
    <property type="project" value="UniProtKB-KW"/>
</dbReference>
<evidence type="ECO:0000256" key="5">
    <source>
        <dbReference type="SAM" id="MobiDB-lite"/>
    </source>
</evidence>
<name>A0AAV6JIX6_9ERIC</name>
<accession>A0AAV6JIX6</accession>
<comment type="caution">
    <text evidence="7">The sequence shown here is derived from an EMBL/GenBank/DDBJ whole genome shotgun (WGS) entry which is preliminary data.</text>
</comment>
<protein>
    <recommendedName>
        <fullName evidence="6">FLZ-type domain-containing protein</fullName>
    </recommendedName>
</protein>
<proteinExistence type="inferred from homology"/>
<dbReference type="Pfam" id="PF04570">
    <property type="entry name" value="zf-FLZ"/>
    <property type="match status" value="1"/>
</dbReference>
<sequence length="182" mass="20500">MDSKPTIRRPCFADNDDDGLASIAGTAEPGFSGHHHPHHPFLSTRPVYHTSTALQRRGSLRNLSSISSGPANSPRSGYYSYEVNRFDQEMNQPHFLHACFLCKKPLGENKDIFMYRGDTPFCSEECRSEQIEKDEAKENKWNHSVSMKALRKDQKLNSNPTTNSPNKPQKNYPFPTSTVAAA</sequence>
<evidence type="ECO:0000256" key="1">
    <source>
        <dbReference type="ARBA" id="ARBA00009374"/>
    </source>
</evidence>
<dbReference type="Proteomes" id="UP000823749">
    <property type="component" value="Chromosome 7"/>
</dbReference>
<evidence type="ECO:0000256" key="4">
    <source>
        <dbReference type="PROSITE-ProRule" id="PRU01131"/>
    </source>
</evidence>
<evidence type="ECO:0000256" key="2">
    <source>
        <dbReference type="ARBA" id="ARBA00022723"/>
    </source>
</evidence>
<dbReference type="PANTHER" id="PTHR46057:SF9">
    <property type="entry name" value="FCS-LIKE ZINC FINGER 1"/>
    <property type="match status" value="1"/>
</dbReference>
<feature type="domain" description="FLZ-type" evidence="6">
    <location>
        <begin position="94"/>
        <end position="138"/>
    </location>
</feature>
<dbReference type="EMBL" id="JACTNZ010000007">
    <property type="protein sequence ID" value="KAG5540025.1"/>
    <property type="molecule type" value="Genomic_DNA"/>
</dbReference>
<feature type="region of interest" description="Disordered" evidence="5">
    <location>
        <begin position="133"/>
        <end position="182"/>
    </location>
</feature>
<dbReference type="PROSITE" id="PS51795">
    <property type="entry name" value="ZF_FLZ"/>
    <property type="match status" value="1"/>
</dbReference>
<keyword evidence="8" id="KW-1185">Reference proteome</keyword>
<dbReference type="InterPro" id="IPR007650">
    <property type="entry name" value="Zf-FLZ_dom"/>
</dbReference>
<feature type="compositionally biased region" description="Low complexity" evidence="5">
    <location>
        <begin position="157"/>
        <end position="171"/>
    </location>
</feature>
<dbReference type="PANTHER" id="PTHR46057">
    <property type="entry name" value="FCS-LIKE ZINC FINGER 1-RELATED"/>
    <property type="match status" value="1"/>
</dbReference>
<dbReference type="AlphaFoldDB" id="A0AAV6JIX6"/>
<evidence type="ECO:0000313" key="8">
    <source>
        <dbReference type="Proteomes" id="UP000823749"/>
    </source>
</evidence>
<feature type="zinc finger region" description="FLZ-type" evidence="4">
    <location>
        <begin position="94"/>
        <end position="138"/>
    </location>
</feature>
<evidence type="ECO:0000256" key="3">
    <source>
        <dbReference type="ARBA" id="ARBA00022771"/>
    </source>
</evidence>
<dbReference type="InterPro" id="IPR044533">
    <property type="entry name" value="FLZ1/2/3"/>
</dbReference>
<evidence type="ECO:0000313" key="7">
    <source>
        <dbReference type="EMBL" id="KAG5540025.1"/>
    </source>
</evidence>